<evidence type="ECO:0000256" key="1">
    <source>
        <dbReference type="SAM" id="SignalP"/>
    </source>
</evidence>
<dbReference type="AlphaFoldDB" id="N1JA18"/>
<evidence type="ECO:0000313" key="3">
    <source>
        <dbReference type="Proteomes" id="UP000015441"/>
    </source>
</evidence>
<comment type="caution">
    <text evidence="2">The sequence shown here is derived from an EMBL/GenBank/DDBJ whole genome shotgun (WGS) entry which is preliminary data.</text>
</comment>
<dbReference type="HOGENOM" id="CLU_2037651_0_0_1"/>
<feature type="chain" id="PRO_5004106501" evidence="1">
    <location>
        <begin position="24"/>
        <end position="121"/>
    </location>
</feature>
<gene>
    <name evidence="2" type="ORF">BGHDH14_bgh02924</name>
</gene>
<dbReference type="Proteomes" id="UP000015441">
    <property type="component" value="Unassembled WGS sequence"/>
</dbReference>
<accession>N1JA18</accession>
<evidence type="ECO:0000313" key="2">
    <source>
        <dbReference type="EMBL" id="CCU76434.1"/>
    </source>
</evidence>
<proteinExistence type="predicted"/>
<feature type="signal peptide" evidence="1">
    <location>
        <begin position="1"/>
        <end position="23"/>
    </location>
</feature>
<reference evidence="2 3" key="1">
    <citation type="journal article" date="2010" name="Science">
        <title>Genome expansion and gene loss in powdery mildew fungi reveal tradeoffs in extreme parasitism.</title>
        <authorList>
            <person name="Spanu P.D."/>
            <person name="Abbott J.C."/>
            <person name="Amselem J."/>
            <person name="Burgis T.A."/>
            <person name="Soanes D.M."/>
            <person name="Stueber K."/>
            <person name="Ver Loren van Themaat E."/>
            <person name="Brown J.K.M."/>
            <person name="Butcher S.A."/>
            <person name="Gurr S.J."/>
            <person name="Lebrun M.-H."/>
            <person name="Ridout C.J."/>
            <person name="Schulze-Lefert P."/>
            <person name="Talbot N.J."/>
            <person name="Ahmadinejad N."/>
            <person name="Ametz C."/>
            <person name="Barton G.R."/>
            <person name="Benjdia M."/>
            <person name="Bidzinski P."/>
            <person name="Bindschedler L.V."/>
            <person name="Both M."/>
            <person name="Brewer M.T."/>
            <person name="Cadle-Davidson L."/>
            <person name="Cadle-Davidson M.M."/>
            <person name="Collemare J."/>
            <person name="Cramer R."/>
            <person name="Frenkel O."/>
            <person name="Godfrey D."/>
            <person name="Harriman J."/>
            <person name="Hoede C."/>
            <person name="King B.C."/>
            <person name="Klages S."/>
            <person name="Kleemann J."/>
            <person name="Knoll D."/>
            <person name="Koti P.S."/>
            <person name="Kreplak J."/>
            <person name="Lopez-Ruiz F.J."/>
            <person name="Lu X."/>
            <person name="Maekawa T."/>
            <person name="Mahanil S."/>
            <person name="Micali C."/>
            <person name="Milgroom M.G."/>
            <person name="Montana G."/>
            <person name="Noir S."/>
            <person name="O'Connell R.J."/>
            <person name="Oberhaensli S."/>
            <person name="Parlange F."/>
            <person name="Pedersen C."/>
            <person name="Quesneville H."/>
            <person name="Reinhardt R."/>
            <person name="Rott M."/>
            <person name="Sacristan S."/>
            <person name="Schmidt S.M."/>
            <person name="Schoen M."/>
            <person name="Skamnioti P."/>
            <person name="Sommer H."/>
            <person name="Stephens A."/>
            <person name="Takahara H."/>
            <person name="Thordal-Christensen H."/>
            <person name="Vigouroux M."/>
            <person name="Wessling R."/>
            <person name="Wicker T."/>
            <person name="Panstruga R."/>
        </authorList>
    </citation>
    <scope>NUCLEOTIDE SEQUENCE [LARGE SCALE GENOMIC DNA]</scope>
    <source>
        <strain evidence="2">DH14</strain>
    </source>
</reference>
<keyword evidence="1" id="KW-0732">Signal</keyword>
<protein>
    <submittedName>
        <fullName evidence="2">Putative candidate secreted effector protein</fullName>
    </submittedName>
</protein>
<name>N1JA18_BLUG1</name>
<sequence length="121" mass="13869">MRTSTLLGCLFTWLATTITTVQCQKDYLCSNGVVVEGRFIQAAVDDIPNDSESDLYAAGAVPVENGYLNFWWKVIPVPQSYFVSETRTTYRLVFDQNKNIRNVQLVYHYTSRTIIDDCREV</sequence>
<keyword evidence="3" id="KW-1185">Reference proteome</keyword>
<organism evidence="2 3">
    <name type="scientific">Blumeria graminis f. sp. hordei (strain DH14)</name>
    <name type="common">Barley powdery mildew</name>
    <name type="synonym">Oidium monilioides f. sp. hordei</name>
    <dbReference type="NCBI Taxonomy" id="546991"/>
    <lineage>
        <taxon>Eukaryota</taxon>
        <taxon>Fungi</taxon>
        <taxon>Dikarya</taxon>
        <taxon>Ascomycota</taxon>
        <taxon>Pezizomycotina</taxon>
        <taxon>Leotiomycetes</taxon>
        <taxon>Erysiphales</taxon>
        <taxon>Erysiphaceae</taxon>
        <taxon>Blumeria</taxon>
        <taxon>Blumeria hordei</taxon>
    </lineage>
</organism>
<dbReference type="EMBL" id="CAUH01002567">
    <property type="protein sequence ID" value="CCU76434.1"/>
    <property type="molecule type" value="Genomic_DNA"/>
</dbReference>
<dbReference type="InParanoid" id="N1JA18"/>